<organism evidence="3 4">
    <name type="scientific">Candidatus Nomurabacteria bacterium GW2011_GWB1_47_6</name>
    <dbReference type="NCBI Taxonomy" id="1618749"/>
    <lineage>
        <taxon>Bacteria</taxon>
        <taxon>Candidatus Nomuraibacteriota</taxon>
    </lineage>
</organism>
<name>A0A0G1VB51_9BACT</name>
<dbReference type="PATRIC" id="fig|1618749.3.peg.332"/>
<dbReference type="Proteomes" id="UP000034879">
    <property type="component" value="Unassembled WGS sequence"/>
</dbReference>
<comment type="caution">
    <text evidence="3">The sequence shown here is derived from an EMBL/GenBank/DDBJ whole genome shotgun (WGS) entry which is preliminary data.</text>
</comment>
<proteinExistence type="inferred from homology"/>
<dbReference type="SUPFAM" id="SSF53271">
    <property type="entry name" value="PRTase-like"/>
    <property type="match status" value="1"/>
</dbReference>
<gene>
    <name evidence="3" type="ORF">UY01_C0013G0008</name>
</gene>
<dbReference type="InterPro" id="IPR029057">
    <property type="entry name" value="PRTase-like"/>
</dbReference>
<accession>A0A0G1VB51</accession>
<feature type="domain" description="Phosphoribosyltransferase" evidence="2">
    <location>
        <begin position="143"/>
        <end position="217"/>
    </location>
</feature>
<evidence type="ECO:0000313" key="4">
    <source>
        <dbReference type="Proteomes" id="UP000034879"/>
    </source>
</evidence>
<dbReference type="AlphaFoldDB" id="A0A0G1VB51"/>
<comment type="similarity">
    <text evidence="1">Belongs to the ComF/GntX family.</text>
</comment>
<dbReference type="Pfam" id="PF00156">
    <property type="entry name" value="Pribosyltran"/>
    <property type="match status" value="1"/>
</dbReference>
<evidence type="ECO:0000259" key="2">
    <source>
        <dbReference type="Pfam" id="PF00156"/>
    </source>
</evidence>
<dbReference type="InterPro" id="IPR000836">
    <property type="entry name" value="PRTase_dom"/>
</dbReference>
<protein>
    <recommendedName>
        <fullName evidence="2">Phosphoribosyltransferase domain-containing protein</fullName>
    </recommendedName>
</protein>
<dbReference type="EMBL" id="LCOJ01000013">
    <property type="protein sequence ID" value="KKU75418.1"/>
    <property type="molecule type" value="Genomic_DNA"/>
</dbReference>
<dbReference type="PANTHER" id="PTHR47505">
    <property type="entry name" value="DNA UTILIZATION PROTEIN YHGH"/>
    <property type="match status" value="1"/>
</dbReference>
<reference evidence="3 4" key="1">
    <citation type="journal article" date="2015" name="Nature">
        <title>rRNA introns, odd ribosomes, and small enigmatic genomes across a large radiation of phyla.</title>
        <authorList>
            <person name="Brown C.T."/>
            <person name="Hug L.A."/>
            <person name="Thomas B.C."/>
            <person name="Sharon I."/>
            <person name="Castelle C.J."/>
            <person name="Singh A."/>
            <person name="Wilkins M.J."/>
            <person name="Williams K.H."/>
            <person name="Banfield J.F."/>
        </authorList>
    </citation>
    <scope>NUCLEOTIDE SEQUENCE [LARGE SCALE GENOMIC DNA]</scope>
</reference>
<dbReference type="InterPro" id="IPR051910">
    <property type="entry name" value="ComF/GntX_DNA_util-trans"/>
</dbReference>
<sequence>MHFWHTILSVIFPEKCLGCGQAGIVFCPECLATCPEALRESAKWIFPVYDYRHPLVKKSLLLFKYKNKRLLAPIFADIVCQKIEEELSELWVMENFREPLLIPIPLSKKRLRERGYNQAQLLCDEILKISRERGNAGFQTANKVLVKPEDTEHQARITERRKRLRNLRGTFAVTGGEPIKGRNIILIDDILTTGATLSEARRVLKDAGARKVIAFTVAH</sequence>
<evidence type="ECO:0000256" key="1">
    <source>
        <dbReference type="ARBA" id="ARBA00008007"/>
    </source>
</evidence>
<dbReference type="CDD" id="cd06223">
    <property type="entry name" value="PRTases_typeI"/>
    <property type="match status" value="1"/>
</dbReference>
<dbReference type="PANTHER" id="PTHR47505:SF1">
    <property type="entry name" value="DNA UTILIZATION PROTEIN YHGH"/>
    <property type="match status" value="1"/>
</dbReference>
<evidence type="ECO:0000313" key="3">
    <source>
        <dbReference type="EMBL" id="KKU75418.1"/>
    </source>
</evidence>
<dbReference type="Gene3D" id="3.40.50.2020">
    <property type="match status" value="1"/>
</dbReference>